<gene>
    <name evidence="2" type="primary">PRC1</name>
    <name evidence="2" type="ORF">HK100_006623</name>
</gene>
<organism evidence="2 3">
    <name type="scientific">Physocladia obscura</name>
    <dbReference type="NCBI Taxonomy" id="109957"/>
    <lineage>
        <taxon>Eukaryota</taxon>
        <taxon>Fungi</taxon>
        <taxon>Fungi incertae sedis</taxon>
        <taxon>Chytridiomycota</taxon>
        <taxon>Chytridiomycota incertae sedis</taxon>
        <taxon>Chytridiomycetes</taxon>
        <taxon>Chytridiales</taxon>
        <taxon>Chytriomycetaceae</taxon>
        <taxon>Physocladia</taxon>
    </lineage>
</organism>
<accession>A0AAD5XBL6</accession>
<feature type="compositionally biased region" description="Polar residues" evidence="1">
    <location>
        <begin position="557"/>
        <end position="570"/>
    </location>
</feature>
<dbReference type="GO" id="GO:1990023">
    <property type="term" value="C:mitotic spindle midzone"/>
    <property type="evidence" value="ECO:0007669"/>
    <property type="project" value="TreeGrafter"/>
</dbReference>
<keyword evidence="2" id="KW-0378">Hydrolase</keyword>
<feature type="region of interest" description="Disordered" evidence="1">
    <location>
        <begin position="906"/>
        <end position="925"/>
    </location>
</feature>
<feature type="region of interest" description="Disordered" evidence="1">
    <location>
        <begin position="224"/>
        <end position="279"/>
    </location>
</feature>
<name>A0AAD5XBL6_9FUNG</name>
<sequence length="1010" mass="112900">MEIPRNTSAEAESDTDGEFAGSANSRVKLPVEQIGTTVINSGPTFARTPVALKPTTKSAHEPFLVTVPASVCRIASVSSGVATAGMRSDKEKEKEKEKENEGAEKRQQESLDCLLNNKNSTNASSSFSTSSRSLSHRFRSLSTPILSANAALQNALLPYSANPVPQSNLTPKRQNTSNILIGFSPRRLQNQASFSSLTVLNNKSLIATAKNLFEQLEFMWAELSNGSETPPASPSPISSPSALQQQKNQLNSKSDANSSNSETIIPEDGTSNTNNSKFNNANSAEVEEIDAGFFAEKKQRHLAFFKKPKTTNANTASKSISSNYSEAVQGIVSTDDSNDKKATSGASINFKILDALKTKDNSDKVVDKKALLPIIANLEKLVGDESNRRSAVVQNIKNLHDQLFSACERLCVPIDKFINPQNFPSNASIYTKRDILMSRVANVESVLKAREERLLGLMEAVAESRKALEEDGQTDNRFEMTVKDDLSVATVEVWVDQLYKLEEEKSLRQAAICKCCAKIYTTAIMLNKFPSETDQEKNLTEFLQTPDTLATSTTTTKQNDTLSQETTASPQQKRQSLKEQQQRLQEHYMDLLDRHNDQPGFSLSLTKSCIAWLETVLVRLENDLSHRREQCVRYVKEIRMCLDELGGEGNEKFELDSDDLERLDEYAKLANDLRARWRLKMQEVVVRLLLDMTTWWDKCCVTPEERKEFTLQFGDNLFSPLTVERISKELVILQQRYEDEKHIYILIEQRSQILARMVEFEISASDPRRLFRSSFQLNEEERFRKTCIPTLLKVEEMLRLAIRTFEEEQHHRQFIFRGTNYLPTLEKEISERFLNDALFIFDTTGLSQTRTRPLSSSTSSSSSVKTLRHAASQQQLRSPTVNAASAASAVSPKLVSRQPSLMSLRHSMSHQQLQNSTTAQNSGTQKILRQPSLRHTASHQNLRSPVTAVTAAVTTTPTNNAGTIGVSKFTRRMSVTSTPVQSKIPVTPKNRIFGSIGGLVRGRSVSNLKE</sequence>
<dbReference type="AlphaFoldDB" id="A0AAD5XBL6"/>
<feature type="region of interest" description="Disordered" evidence="1">
    <location>
        <begin position="82"/>
        <end position="110"/>
    </location>
</feature>
<dbReference type="PANTHER" id="PTHR19321:SF41">
    <property type="entry name" value="FASCETTO-RELATED"/>
    <property type="match status" value="1"/>
</dbReference>
<feature type="compositionally biased region" description="Low complexity" evidence="1">
    <location>
        <begin position="270"/>
        <end position="279"/>
    </location>
</feature>
<feature type="region of interest" description="Disordered" evidence="1">
    <location>
        <begin position="543"/>
        <end position="580"/>
    </location>
</feature>
<keyword evidence="2" id="KW-0645">Protease</keyword>
<feature type="compositionally biased region" description="Basic and acidic residues" evidence="1">
    <location>
        <begin position="87"/>
        <end position="109"/>
    </location>
</feature>
<dbReference type="PANTHER" id="PTHR19321">
    <property type="entry name" value="PROTEIN REGULATOR OF CYTOKINESIS 1 PRC1-RELATED"/>
    <property type="match status" value="1"/>
</dbReference>
<feature type="region of interest" description="Disordered" evidence="1">
    <location>
        <begin position="1"/>
        <end position="25"/>
    </location>
</feature>
<evidence type="ECO:0000313" key="3">
    <source>
        <dbReference type="Proteomes" id="UP001211907"/>
    </source>
</evidence>
<comment type="caution">
    <text evidence="2">The sequence shown here is derived from an EMBL/GenBank/DDBJ whole genome shotgun (WGS) entry which is preliminary data.</text>
</comment>
<dbReference type="GO" id="GO:0051256">
    <property type="term" value="P:mitotic spindle midzone assembly"/>
    <property type="evidence" value="ECO:0007669"/>
    <property type="project" value="TreeGrafter"/>
</dbReference>
<dbReference type="GO" id="GO:0004180">
    <property type="term" value="F:carboxypeptidase activity"/>
    <property type="evidence" value="ECO:0007669"/>
    <property type="project" value="UniProtKB-KW"/>
</dbReference>
<evidence type="ECO:0000256" key="1">
    <source>
        <dbReference type="SAM" id="MobiDB-lite"/>
    </source>
</evidence>
<dbReference type="InterPro" id="IPR007145">
    <property type="entry name" value="MAP65_Ase1_PRC1"/>
</dbReference>
<feature type="region of interest" description="Disordered" evidence="1">
    <location>
        <begin position="849"/>
        <end position="892"/>
    </location>
</feature>
<keyword evidence="2" id="KW-0121">Carboxypeptidase</keyword>
<protein>
    <submittedName>
        <fullName evidence="2">Carboxypeptidase C prc1</fullName>
    </submittedName>
</protein>
<feature type="compositionally biased region" description="Polar residues" evidence="1">
    <location>
        <begin position="1"/>
        <end position="10"/>
    </location>
</feature>
<keyword evidence="3" id="KW-1185">Reference proteome</keyword>
<dbReference type="GO" id="GO:0008017">
    <property type="term" value="F:microtubule binding"/>
    <property type="evidence" value="ECO:0007669"/>
    <property type="project" value="InterPro"/>
</dbReference>
<feature type="compositionally biased region" description="Low complexity" evidence="1">
    <location>
        <begin position="545"/>
        <end position="556"/>
    </location>
</feature>
<feature type="compositionally biased region" description="Polar residues" evidence="1">
    <location>
        <begin position="909"/>
        <end position="925"/>
    </location>
</feature>
<dbReference type="Gene3D" id="1.20.58.1520">
    <property type="match status" value="1"/>
</dbReference>
<dbReference type="GO" id="GO:0005737">
    <property type="term" value="C:cytoplasm"/>
    <property type="evidence" value="ECO:0007669"/>
    <property type="project" value="TreeGrafter"/>
</dbReference>
<dbReference type="Proteomes" id="UP001211907">
    <property type="component" value="Unassembled WGS sequence"/>
</dbReference>
<feature type="compositionally biased region" description="Polar residues" evidence="1">
    <location>
        <begin position="243"/>
        <end position="263"/>
    </location>
</feature>
<dbReference type="EMBL" id="JADGJH010003078">
    <property type="protein sequence ID" value="KAJ3093410.1"/>
    <property type="molecule type" value="Genomic_DNA"/>
</dbReference>
<proteinExistence type="predicted"/>
<feature type="compositionally biased region" description="Polar residues" evidence="1">
    <location>
        <begin position="871"/>
        <end position="882"/>
    </location>
</feature>
<reference evidence="2" key="1">
    <citation type="submission" date="2020-05" db="EMBL/GenBank/DDBJ databases">
        <title>Phylogenomic resolution of chytrid fungi.</title>
        <authorList>
            <person name="Stajich J.E."/>
            <person name="Amses K."/>
            <person name="Simmons R."/>
            <person name="Seto K."/>
            <person name="Myers J."/>
            <person name="Bonds A."/>
            <person name="Quandt C.A."/>
            <person name="Barry K."/>
            <person name="Liu P."/>
            <person name="Grigoriev I."/>
            <person name="Longcore J.E."/>
            <person name="James T.Y."/>
        </authorList>
    </citation>
    <scope>NUCLEOTIDE SEQUENCE</scope>
    <source>
        <strain evidence="2">JEL0513</strain>
    </source>
</reference>
<dbReference type="Pfam" id="PF03999">
    <property type="entry name" value="MAP65_ASE1"/>
    <property type="match status" value="1"/>
</dbReference>
<evidence type="ECO:0000313" key="2">
    <source>
        <dbReference type="EMBL" id="KAJ3093410.1"/>
    </source>
</evidence>